<dbReference type="Gene3D" id="2.102.10.10">
    <property type="entry name" value="Rieske [2Fe-2S] iron-sulphur domain"/>
    <property type="match status" value="1"/>
</dbReference>
<evidence type="ECO:0000259" key="6">
    <source>
        <dbReference type="PROSITE" id="PS51296"/>
    </source>
</evidence>
<evidence type="ECO:0000256" key="4">
    <source>
        <dbReference type="ARBA" id="ARBA00023004"/>
    </source>
</evidence>
<dbReference type="InterPro" id="IPR050584">
    <property type="entry name" value="Cholesterol_7-desaturase"/>
</dbReference>
<keyword evidence="4" id="KW-0408">Iron</keyword>
<feature type="domain" description="Rieske" evidence="6">
    <location>
        <begin position="20"/>
        <end position="122"/>
    </location>
</feature>
<dbReference type="GO" id="GO:0016491">
    <property type="term" value="F:oxidoreductase activity"/>
    <property type="evidence" value="ECO:0007669"/>
    <property type="project" value="UniProtKB-KW"/>
</dbReference>
<dbReference type="PROSITE" id="PS51296">
    <property type="entry name" value="RIESKE"/>
    <property type="match status" value="1"/>
</dbReference>
<evidence type="ECO:0000313" key="7">
    <source>
        <dbReference type="EMBL" id="EQB08045.1"/>
    </source>
</evidence>
<dbReference type="PANTHER" id="PTHR21266:SF60">
    <property type="entry name" value="3-KETOSTEROID-9-ALPHA-MONOOXYGENASE, OXYGENASE COMPONENT"/>
    <property type="match status" value="1"/>
</dbReference>
<dbReference type="Proteomes" id="UP000015525">
    <property type="component" value="Unassembled WGS sequence"/>
</dbReference>
<keyword evidence="2" id="KW-0479">Metal-binding</keyword>
<dbReference type="GO" id="GO:0046872">
    <property type="term" value="F:metal ion binding"/>
    <property type="evidence" value="ECO:0007669"/>
    <property type="project" value="UniProtKB-KW"/>
</dbReference>
<reference evidence="7 8" key="1">
    <citation type="journal article" date="2013" name="Genome Announc.">
        <title>Draft Genome Sequence of Sphingobium quisquiliarum Strain P25T, a Novel Hexachlorocyclohexane (HCH)-Degrading Bacterium Isolated from an HCH Dumpsite.</title>
        <authorList>
            <person name="Kumar Singh A."/>
            <person name="Sangwan N."/>
            <person name="Sharma A."/>
            <person name="Gupta V."/>
            <person name="Khurana J.P."/>
            <person name="Lal R."/>
        </authorList>
    </citation>
    <scope>NUCLEOTIDE SEQUENCE [LARGE SCALE GENOMIC DNA]</scope>
    <source>
        <strain evidence="7 8">P25</strain>
    </source>
</reference>
<evidence type="ECO:0000313" key="8">
    <source>
        <dbReference type="Proteomes" id="UP000015525"/>
    </source>
</evidence>
<protein>
    <recommendedName>
        <fullName evidence="6">Rieske domain-containing protein</fullName>
    </recommendedName>
</protein>
<dbReference type="PATRIC" id="fig|1329909.3.peg.1731"/>
<evidence type="ECO:0000256" key="1">
    <source>
        <dbReference type="ARBA" id="ARBA00022714"/>
    </source>
</evidence>
<evidence type="ECO:0000256" key="3">
    <source>
        <dbReference type="ARBA" id="ARBA00023002"/>
    </source>
</evidence>
<keyword evidence="1" id="KW-0001">2Fe-2S</keyword>
<evidence type="ECO:0000256" key="2">
    <source>
        <dbReference type="ARBA" id="ARBA00022723"/>
    </source>
</evidence>
<keyword evidence="5" id="KW-0411">Iron-sulfur</keyword>
<dbReference type="Gene3D" id="3.90.380.10">
    <property type="entry name" value="Naphthalene 1,2-dioxygenase Alpha Subunit, Chain A, domain 1"/>
    <property type="match status" value="1"/>
</dbReference>
<dbReference type="AlphaFoldDB" id="T0I8N6"/>
<dbReference type="InterPro" id="IPR044043">
    <property type="entry name" value="VanA_C_cat"/>
</dbReference>
<dbReference type="InterPro" id="IPR036922">
    <property type="entry name" value="Rieske_2Fe-2S_sf"/>
</dbReference>
<dbReference type="InterPro" id="IPR017941">
    <property type="entry name" value="Rieske_2Fe-2S"/>
</dbReference>
<gene>
    <name evidence="7" type="ORF">L288_08950</name>
</gene>
<name>T0I8N6_9SPHN</name>
<dbReference type="SUPFAM" id="SSF50022">
    <property type="entry name" value="ISP domain"/>
    <property type="match status" value="1"/>
</dbReference>
<evidence type="ECO:0000256" key="5">
    <source>
        <dbReference type="ARBA" id="ARBA00023014"/>
    </source>
</evidence>
<comment type="caution">
    <text evidence="7">The sequence shown here is derived from an EMBL/GenBank/DDBJ whole genome shotgun (WGS) entry which is preliminary data.</text>
</comment>
<keyword evidence="8" id="KW-1185">Reference proteome</keyword>
<accession>T0I8N6</accession>
<dbReference type="Pfam" id="PF19112">
    <property type="entry name" value="VanA_C"/>
    <property type="match status" value="1"/>
</dbReference>
<dbReference type="SUPFAM" id="SSF55961">
    <property type="entry name" value="Bet v1-like"/>
    <property type="match status" value="1"/>
</dbReference>
<keyword evidence="3" id="KW-0560">Oxidoreductase</keyword>
<dbReference type="RefSeq" id="WP_021238063.1">
    <property type="nucleotide sequence ID" value="NZ_ATHO01000072.1"/>
</dbReference>
<dbReference type="EMBL" id="ATHO01000072">
    <property type="protein sequence ID" value="EQB08045.1"/>
    <property type="molecule type" value="Genomic_DNA"/>
</dbReference>
<dbReference type="Pfam" id="PF00355">
    <property type="entry name" value="Rieske"/>
    <property type="match status" value="1"/>
</dbReference>
<proteinExistence type="predicted"/>
<dbReference type="GO" id="GO:0051537">
    <property type="term" value="F:2 iron, 2 sulfur cluster binding"/>
    <property type="evidence" value="ECO:0007669"/>
    <property type="project" value="UniProtKB-KW"/>
</dbReference>
<sequence>MMIDGIDMLPGRAEYPRNQWYVAAFGFEVTEKPLHRMLFGDPVVLYRTPDGTPVALFDRCPHRGMRLSNGGTVIGDDIQCNYHGIRFNPEGRACLIPSGGAPTSAMSVRRYPLVEISGWIWAWAGDPAKADPALLPDHEEMGVTAPGFHSYFGLCLPGESNYLYSLENLVDATHITFLHHGMIDAGNVASHPYRCTQQGTKVRMEREFSDEPVPPMIKLAMQIKGDRVDRVLDLWSYAPHAVVVRQTFADTSDPSMEPRDARIVFGITPAGPKSCYQFAVVVQNYPSVRAESLLDDFRRLLMEDVVALNDIQQLFDQLEPDRVPEVSVRADEGAIRTRRLIAAQIRAEREMVAEAAE</sequence>
<dbReference type="PANTHER" id="PTHR21266">
    <property type="entry name" value="IRON-SULFUR DOMAIN CONTAINING PROTEIN"/>
    <property type="match status" value="1"/>
</dbReference>
<organism evidence="7 8">
    <name type="scientific">Sphingobium quisquiliarum P25</name>
    <dbReference type="NCBI Taxonomy" id="1329909"/>
    <lineage>
        <taxon>Bacteria</taxon>
        <taxon>Pseudomonadati</taxon>
        <taxon>Pseudomonadota</taxon>
        <taxon>Alphaproteobacteria</taxon>
        <taxon>Sphingomonadales</taxon>
        <taxon>Sphingomonadaceae</taxon>
        <taxon>Sphingobium</taxon>
    </lineage>
</organism>